<organism evidence="1 2">
    <name type="scientific">Kushneria konosiri</name>
    <dbReference type="NCBI Taxonomy" id="698828"/>
    <lineage>
        <taxon>Bacteria</taxon>
        <taxon>Pseudomonadati</taxon>
        <taxon>Pseudomonadota</taxon>
        <taxon>Gammaproteobacteria</taxon>
        <taxon>Oceanospirillales</taxon>
        <taxon>Halomonadaceae</taxon>
        <taxon>Kushneria</taxon>
    </lineage>
</organism>
<proteinExistence type="predicted"/>
<dbReference type="Pfam" id="PF11199">
    <property type="entry name" value="DUF2891"/>
    <property type="match status" value="1"/>
</dbReference>
<name>A0A2Z2HBI3_9GAMM</name>
<keyword evidence="2" id="KW-1185">Reference proteome</keyword>
<dbReference type="InterPro" id="IPR021365">
    <property type="entry name" value="DUF2891"/>
</dbReference>
<accession>A0A2Z2HBI3</accession>
<evidence type="ECO:0008006" key="3">
    <source>
        <dbReference type="Google" id="ProtNLM"/>
    </source>
</evidence>
<dbReference type="OrthoDB" id="9779797at2"/>
<dbReference type="RefSeq" id="WP_086621285.1">
    <property type="nucleotide sequence ID" value="NZ_CP021323.1"/>
</dbReference>
<dbReference type="Proteomes" id="UP000250025">
    <property type="component" value="Chromosome"/>
</dbReference>
<evidence type="ECO:0000313" key="2">
    <source>
        <dbReference type="Proteomes" id="UP000250025"/>
    </source>
</evidence>
<protein>
    <recommendedName>
        <fullName evidence="3">DUF2891 domain-containing protein</fullName>
    </recommendedName>
</protein>
<dbReference type="AlphaFoldDB" id="A0A2Z2HBI3"/>
<sequence>MPALTSYPPDRATLEGLANMALGHVEREYPNLVTHLMRGAQDIAAPSTLHPIFYGSLDWHSCVHSYWLLVRVSRLYPTSEVTARITALLQRNITAEKVAGELAYFQAPGRGGFERPYGWAWLLKLAAELESSPCETMQQAARTLAPLTRFITRAFLEFWPKQTYPIRTGTHYNWRKRRDSSSAWPHSTMMTDDNGYFLASTPVTVVALLSSRHR</sequence>
<dbReference type="KEGG" id="kus:B9G99_06300"/>
<dbReference type="EMBL" id="CP021323">
    <property type="protein sequence ID" value="ARS52537.1"/>
    <property type="molecule type" value="Genomic_DNA"/>
</dbReference>
<evidence type="ECO:0000313" key="1">
    <source>
        <dbReference type="EMBL" id="ARS52537.1"/>
    </source>
</evidence>
<gene>
    <name evidence="1" type="ORF">B9G99_06300</name>
</gene>
<reference evidence="1 2" key="1">
    <citation type="journal article" date="2017" name="Int. J. Syst. Evol. Microbiol.">
        <title>Kushneria konosiri sp. nov., isolated from the Korean salt-fermented seafood Daemi-jeot.</title>
        <authorList>
            <person name="Yun J.H."/>
            <person name="Park S.K."/>
            <person name="Lee J.Y."/>
            <person name="Jung M.J."/>
            <person name="Bae J.W."/>
        </authorList>
    </citation>
    <scope>NUCLEOTIDE SEQUENCE [LARGE SCALE GENOMIC DNA]</scope>
    <source>
        <strain evidence="1 2">X49</strain>
    </source>
</reference>